<dbReference type="PROSITE" id="PS00028">
    <property type="entry name" value="ZINC_FINGER_C2H2_1"/>
    <property type="match status" value="1"/>
</dbReference>
<comment type="caution">
    <text evidence="8">The sequence shown here is derived from an EMBL/GenBank/DDBJ whole genome shotgun (WGS) entry which is preliminary data.</text>
</comment>
<keyword evidence="1" id="KW-0479">Metal-binding</keyword>
<evidence type="ECO:0000313" key="8">
    <source>
        <dbReference type="EMBL" id="PAV56704.1"/>
    </source>
</evidence>
<dbReference type="OrthoDB" id="8113227at2759"/>
<evidence type="ECO:0000256" key="6">
    <source>
        <dbReference type="SAM" id="MobiDB-lite"/>
    </source>
</evidence>
<feature type="compositionally biased region" description="Polar residues" evidence="6">
    <location>
        <begin position="59"/>
        <end position="73"/>
    </location>
</feature>
<dbReference type="Gene3D" id="3.30.160.60">
    <property type="entry name" value="Classic Zinc Finger"/>
    <property type="match status" value="2"/>
</dbReference>
<keyword evidence="4" id="KW-0862">Zinc</keyword>
<dbReference type="AlphaFoldDB" id="A0A2A2J514"/>
<feature type="region of interest" description="Disordered" evidence="6">
    <location>
        <begin position="56"/>
        <end position="78"/>
    </location>
</feature>
<dbReference type="PANTHER" id="PTHR24379:SF121">
    <property type="entry name" value="C2H2-TYPE DOMAIN-CONTAINING PROTEIN"/>
    <property type="match status" value="1"/>
</dbReference>
<evidence type="ECO:0000256" key="3">
    <source>
        <dbReference type="ARBA" id="ARBA00022771"/>
    </source>
</evidence>
<keyword evidence="3 5" id="KW-0863">Zinc-finger</keyword>
<dbReference type="STRING" id="2018661.A0A2A2J514"/>
<keyword evidence="2" id="KW-0677">Repeat</keyword>
<gene>
    <name evidence="8" type="ORF">WR25_04982</name>
</gene>
<evidence type="ECO:0000256" key="2">
    <source>
        <dbReference type="ARBA" id="ARBA00022737"/>
    </source>
</evidence>
<evidence type="ECO:0000259" key="7">
    <source>
        <dbReference type="PROSITE" id="PS50157"/>
    </source>
</evidence>
<accession>A0A2A2J514</accession>
<evidence type="ECO:0000256" key="4">
    <source>
        <dbReference type="ARBA" id="ARBA00022833"/>
    </source>
</evidence>
<feature type="domain" description="C2H2-type" evidence="7">
    <location>
        <begin position="200"/>
        <end position="227"/>
    </location>
</feature>
<proteinExistence type="predicted"/>
<dbReference type="Pfam" id="PF00096">
    <property type="entry name" value="zf-C2H2"/>
    <property type="match status" value="1"/>
</dbReference>
<dbReference type="Proteomes" id="UP000218231">
    <property type="component" value="Unassembled WGS sequence"/>
</dbReference>
<dbReference type="FunFam" id="3.30.160.60:FF:002336">
    <property type="entry name" value="Regular, isoform C"/>
    <property type="match status" value="1"/>
</dbReference>
<dbReference type="InterPro" id="IPR013087">
    <property type="entry name" value="Znf_C2H2_type"/>
</dbReference>
<evidence type="ECO:0000256" key="1">
    <source>
        <dbReference type="ARBA" id="ARBA00022723"/>
    </source>
</evidence>
<dbReference type="PROSITE" id="PS50157">
    <property type="entry name" value="ZINC_FINGER_C2H2_2"/>
    <property type="match status" value="2"/>
</dbReference>
<dbReference type="SMART" id="SM00355">
    <property type="entry name" value="ZnF_C2H2"/>
    <property type="match status" value="4"/>
</dbReference>
<dbReference type="GO" id="GO:0008270">
    <property type="term" value="F:zinc ion binding"/>
    <property type="evidence" value="ECO:0007669"/>
    <property type="project" value="UniProtKB-KW"/>
</dbReference>
<dbReference type="SUPFAM" id="SSF57667">
    <property type="entry name" value="beta-beta-alpha zinc fingers"/>
    <property type="match status" value="2"/>
</dbReference>
<reference evidence="8 9" key="1">
    <citation type="journal article" date="2017" name="Curr. Biol.">
        <title>Genome architecture and evolution of a unichromosomal asexual nematode.</title>
        <authorList>
            <person name="Fradin H."/>
            <person name="Zegar C."/>
            <person name="Gutwein M."/>
            <person name="Lucas J."/>
            <person name="Kovtun M."/>
            <person name="Corcoran D."/>
            <person name="Baugh L.R."/>
            <person name="Kiontke K."/>
            <person name="Gunsalus K."/>
            <person name="Fitch D.H."/>
            <person name="Piano F."/>
        </authorList>
    </citation>
    <scope>NUCLEOTIDE SEQUENCE [LARGE SCALE GENOMIC DNA]</scope>
    <source>
        <strain evidence="8">PF1309</strain>
    </source>
</reference>
<keyword evidence="9" id="KW-1185">Reference proteome</keyword>
<evidence type="ECO:0000256" key="5">
    <source>
        <dbReference type="PROSITE-ProRule" id="PRU00042"/>
    </source>
</evidence>
<dbReference type="InterPro" id="IPR036236">
    <property type="entry name" value="Znf_C2H2_sf"/>
</dbReference>
<feature type="domain" description="C2H2-type" evidence="7">
    <location>
        <begin position="23"/>
        <end position="53"/>
    </location>
</feature>
<organism evidence="8 9">
    <name type="scientific">Diploscapter pachys</name>
    <dbReference type="NCBI Taxonomy" id="2018661"/>
    <lineage>
        <taxon>Eukaryota</taxon>
        <taxon>Metazoa</taxon>
        <taxon>Ecdysozoa</taxon>
        <taxon>Nematoda</taxon>
        <taxon>Chromadorea</taxon>
        <taxon>Rhabditida</taxon>
        <taxon>Rhabditina</taxon>
        <taxon>Rhabditomorpha</taxon>
        <taxon>Rhabditoidea</taxon>
        <taxon>Rhabditidae</taxon>
        <taxon>Diploscapter</taxon>
    </lineage>
</organism>
<sequence>MSALKELEPSTSRENSGQLQKVFQCAECHQKFSTRFDLFYHAEDCMMSAFEREVHKHNSVPQPSTSQNPNQNPGPGIIQRIKFTLPPGTILKRKFEGTTGLVRKVGIIGKAKIDLPEEKPQNLEENDEFDEGPPKLECEAEPTFFRPEASQAFQEERKSQISNLLKEPTRKKMTCPICHLELYRHNFAAHYRIHTNELPYACMYCDKRFRTSSTLKVHHRAHTGDKPYKCKNCDYSTVTKKNLDRHFQNRHVRGSLGPAVRVPRYRYKKDQETEDFGFELEGNLVEEKVDIQNPIFEEVKYSDRDEAQSSNKKYPIILHPSKVGVSKQVQNIEKQDFYEELIEDRVD</sequence>
<dbReference type="FunFam" id="3.30.160.60:FF:001309">
    <property type="entry name" value="Uncharacterized protein"/>
    <property type="match status" value="1"/>
</dbReference>
<name>A0A2A2J514_9BILA</name>
<evidence type="ECO:0000313" key="9">
    <source>
        <dbReference type="Proteomes" id="UP000218231"/>
    </source>
</evidence>
<dbReference type="EMBL" id="LIAE01010679">
    <property type="protein sequence ID" value="PAV56704.1"/>
    <property type="molecule type" value="Genomic_DNA"/>
</dbReference>
<dbReference type="Pfam" id="PF13909">
    <property type="entry name" value="zf-H2C2_5"/>
    <property type="match status" value="1"/>
</dbReference>
<protein>
    <recommendedName>
        <fullName evidence="7">C2H2-type domain-containing protein</fullName>
    </recommendedName>
</protein>
<dbReference type="PANTHER" id="PTHR24379">
    <property type="entry name" value="KRAB AND ZINC FINGER DOMAIN-CONTAINING"/>
    <property type="match status" value="1"/>
</dbReference>